<dbReference type="EMBL" id="LT962688">
    <property type="protein sequence ID" value="SOR30670.1"/>
    <property type="molecule type" value="Genomic_DNA"/>
</dbReference>
<sequence length="116" mass="12494">MTTNPIALAKIGEWTFACGDPPEVLVRELSALGFVILPGGTVEALSDAMWQLLDDMGAGHTCVCLAAKAKARVAYEPFRFDADGEEAPLDYTLEAAQAVVSDLEWQHARMAGRDRA</sequence>
<evidence type="ECO:0000313" key="2">
    <source>
        <dbReference type="Proteomes" id="UP000233769"/>
    </source>
</evidence>
<gene>
    <name evidence="1" type="ORF">TK0001_4068</name>
</gene>
<proteinExistence type="predicted"/>
<dbReference type="Proteomes" id="UP000233769">
    <property type="component" value="Chromosome tk0001"/>
</dbReference>
<reference evidence="2" key="1">
    <citation type="submission" date="2017-10" db="EMBL/GenBank/DDBJ databases">
        <authorList>
            <person name="Regsiter A."/>
            <person name="William W."/>
        </authorList>
    </citation>
    <scope>NUCLEOTIDE SEQUENCE [LARGE SCALE GENOMIC DNA]</scope>
</reference>
<organism evidence="1 2">
    <name type="scientific">Methylorubrum extorquens</name>
    <name type="common">Methylobacterium dichloromethanicum</name>
    <name type="synonym">Methylobacterium extorquens</name>
    <dbReference type="NCBI Taxonomy" id="408"/>
    <lineage>
        <taxon>Bacteria</taxon>
        <taxon>Pseudomonadati</taxon>
        <taxon>Pseudomonadota</taxon>
        <taxon>Alphaproteobacteria</taxon>
        <taxon>Hyphomicrobiales</taxon>
        <taxon>Methylobacteriaceae</taxon>
        <taxon>Methylorubrum</taxon>
    </lineage>
</organism>
<evidence type="ECO:0000313" key="1">
    <source>
        <dbReference type="EMBL" id="SOR30670.1"/>
    </source>
</evidence>
<accession>A0A2N9ATX3</accession>
<name>A0A2N9ATX3_METEX</name>
<dbReference type="AlphaFoldDB" id="A0A2N9ATX3"/>
<protein>
    <submittedName>
        <fullName evidence="1">Uncharacterized protein</fullName>
    </submittedName>
</protein>